<organism evidence="1 2">
    <name type="scientific">candidate division WWE3 bacterium CG_4_9_14_3_um_filter_34_6</name>
    <dbReference type="NCBI Taxonomy" id="1975079"/>
    <lineage>
        <taxon>Bacteria</taxon>
        <taxon>Katanobacteria</taxon>
    </lineage>
</organism>
<gene>
    <name evidence="1" type="ORF">CO178_00955</name>
</gene>
<accession>A0A2M7X4Y8</accession>
<name>A0A2M7X4Y8_UNCKA</name>
<feature type="non-terminal residue" evidence="1">
    <location>
        <position position="1"/>
    </location>
</feature>
<sequence length="62" mass="6749">LKPNSARLLSFQLESDLAISTLGNALYVGRQLERAETAIKLGLKFMQDNALEFSGLPPTSRG</sequence>
<dbReference type="Proteomes" id="UP000230683">
    <property type="component" value="Unassembled WGS sequence"/>
</dbReference>
<evidence type="ECO:0000313" key="2">
    <source>
        <dbReference type="Proteomes" id="UP000230683"/>
    </source>
</evidence>
<comment type="caution">
    <text evidence="1">The sequence shown here is derived from an EMBL/GenBank/DDBJ whole genome shotgun (WGS) entry which is preliminary data.</text>
</comment>
<protein>
    <submittedName>
        <fullName evidence="1">Uncharacterized protein</fullName>
    </submittedName>
</protein>
<evidence type="ECO:0000313" key="1">
    <source>
        <dbReference type="EMBL" id="PJA41071.1"/>
    </source>
</evidence>
<reference evidence="2" key="1">
    <citation type="submission" date="2017-09" db="EMBL/GenBank/DDBJ databases">
        <title>Depth-based differentiation of microbial function through sediment-hosted aquifers and enrichment of novel symbionts in the deep terrestrial subsurface.</title>
        <authorList>
            <person name="Probst A.J."/>
            <person name="Ladd B."/>
            <person name="Jarett J.K."/>
            <person name="Geller-Mcgrath D.E."/>
            <person name="Sieber C.M.K."/>
            <person name="Emerson J.B."/>
            <person name="Anantharaman K."/>
            <person name="Thomas B.C."/>
            <person name="Malmstrom R."/>
            <person name="Stieglmeier M."/>
            <person name="Klingl A."/>
            <person name="Woyke T."/>
            <person name="Ryan C.M."/>
            <person name="Banfield J.F."/>
        </authorList>
    </citation>
    <scope>NUCLEOTIDE SEQUENCE [LARGE SCALE GENOMIC DNA]</scope>
</reference>
<dbReference type="EMBL" id="PFWY01000046">
    <property type="protein sequence ID" value="PJA41071.1"/>
    <property type="molecule type" value="Genomic_DNA"/>
</dbReference>
<proteinExistence type="predicted"/>
<dbReference type="AlphaFoldDB" id="A0A2M7X4Y8"/>